<dbReference type="InterPro" id="IPR047650">
    <property type="entry name" value="Transpos_IS110"/>
</dbReference>
<evidence type="ECO:0000313" key="2">
    <source>
        <dbReference type="EMBL" id="MDM7646578.1"/>
    </source>
</evidence>
<organism evidence="2 3">
    <name type="scientific">Leuconostoc falkenbergense</name>
    <dbReference type="NCBI Taxonomy" id="2766470"/>
    <lineage>
        <taxon>Bacteria</taxon>
        <taxon>Bacillati</taxon>
        <taxon>Bacillota</taxon>
        <taxon>Bacilli</taxon>
        <taxon>Lactobacillales</taxon>
        <taxon>Lactobacillaceae</taxon>
        <taxon>Leuconostoc</taxon>
    </lineage>
</organism>
<protein>
    <submittedName>
        <fullName evidence="2">Transposase</fullName>
    </submittedName>
</protein>
<dbReference type="EMBL" id="JAUCAQ010000012">
    <property type="protein sequence ID" value="MDM7646578.1"/>
    <property type="molecule type" value="Genomic_DNA"/>
</dbReference>
<evidence type="ECO:0000259" key="1">
    <source>
        <dbReference type="Pfam" id="PF02371"/>
    </source>
</evidence>
<sequence>LELVQTISVIRLYDEQINAIDQEIAQIMNSLDEAAIVTSITGISNRLGSVILAEINHINNFQSPDQLLAFAGLEPSVYQSGQMNATGKIVKRGSTSLRWALCQAAEYASHWSPTLRQYRQKKLDEGKHYYVVMTHVAKKLVRIIYYLLKHHQYYDESKLI</sequence>
<evidence type="ECO:0000313" key="3">
    <source>
        <dbReference type="Proteomes" id="UP001242903"/>
    </source>
</evidence>
<keyword evidence="3" id="KW-1185">Reference proteome</keyword>
<dbReference type="PANTHER" id="PTHR33055">
    <property type="entry name" value="TRANSPOSASE FOR INSERTION SEQUENCE ELEMENT IS1111A"/>
    <property type="match status" value="1"/>
</dbReference>
<reference evidence="2 3" key="1">
    <citation type="submission" date="2023-06" db="EMBL/GenBank/DDBJ databases">
        <title>Draft Genome Sequences of lactic acid bacteria strains isolated from fermented milk products.</title>
        <authorList>
            <person name="Elcheninov A.G."/>
            <person name="Klyukina A."/>
            <person name="Zayulina K.S."/>
            <person name="Gavirova L.A."/>
            <person name="Shcherbakova P.A."/>
            <person name="Shestakov A.I."/>
            <person name="Kublanov I.V."/>
            <person name="Kochetkova T.V."/>
        </authorList>
    </citation>
    <scope>NUCLEOTIDE SEQUENCE [LARGE SCALE GENOMIC DNA]</scope>
    <source>
        <strain evidence="2 3">TOM.81</strain>
    </source>
</reference>
<gene>
    <name evidence="2" type="ORF">QUE93_06065</name>
</gene>
<name>A0ABT7RZ47_9LACO</name>
<dbReference type="RefSeq" id="WP_289456362.1">
    <property type="nucleotide sequence ID" value="NZ_JAUCAQ010000012.1"/>
</dbReference>
<feature type="non-terminal residue" evidence="2">
    <location>
        <position position="1"/>
    </location>
</feature>
<comment type="caution">
    <text evidence="2">The sequence shown here is derived from an EMBL/GenBank/DDBJ whole genome shotgun (WGS) entry which is preliminary data.</text>
</comment>
<dbReference type="InterPro" id="IPR003346">
    <property type="entry name" value="Transposase_20"/>
</dbReference>
<feature type="domain" description="Transposase IS116/IS110/IS902 C-terminal" evidence="1">
    <location>
        <begin position="35"/>
        <end position="118"/>
    </location>
</feature>
<proteinExistence type="predicted"/>
<dbReference type="PANTHER" id="PTHR33055:SF15">
    <property type="entry name" value="TRANSPOSASE-RELATED"/>
    <property type="match status" value="1"/>
</dbReference>
<dbReference type="Pfam" id="PF02371">
    <property type="entry name" value="Transposase_20"/>
    <property type="match status" value="1"/>
</dbReference>
<accession>A0ABT7RZ47</accession>
<dbReference type="Proteomes" id="UP001242903">
    <property type="component" value="Unassembled WGS sequence"/>
</dbReference>